<keyword evidence="5" id="KW-0998">Cell outer membrane</keyword>
<gene>
    <name evidence="8" type="ORF">ACFSAH_19680</name>
</gene>
<evidence type="ECO:0000256" key="4">
    <source>
        <dbReference type="ARBA" id="ARBA00023136"/>
    </source>
</evidence>
<protein>
    <submittedName>
        <fullName evidence="8">RagB/SusD family nutrient uptake outer membrane protein</fullName>
    </submittedName>
</protein>
<evidence type="ECO:0000313" key="8">
    <source>
        <dbReference type="EMBL" id="MFD1632101.1"/>
    </source>
</evidence>
<evidence type="ECO:0000259" key="7">
    <source>
        <dbReference type="Pfam" id="PF14322"/>
    </source>
</evidence>
<dbReference type="InterPro" id="IPR012944">
    <property type="entry name" value="SusD_RagB_dom"/>
</dbReference>
<dbReference type="Pfam" id="PF07980">
    <property type="entry name" value="SusD_RagB"/>
    <property type="match status" value="1"/>
</dbReference>
<feature type="domain" description="RagB/SusD" evidence="6">
    <location>
        <begin position="275"/>
        <end position="536"/>
    </location>
</feature>
<evidence type="ECO:0000259" key="6">
    <source>
        <dbReference type="Pfam" id="PF07980"/>
    </source>
</evidence>
<keyword evidence="9" id="KW-1185">Reference proteome</keyword>
<evidence type="ECO:0000256" key="2">
    <source>
        <dbReference type="ARBA" id="ARBA00006275"/>
    </source>
</evidence>
<comment type="subcellular location">
    <subcellularLocation>
        <location evidence="1">Cell outer membrane</location>
    </subcellularLocation>
</comment>
<dbReference type="InterPro" id="IPR033985">
    <property type="entry name" value="SusD-like_N"/>
</dbReference>
<evidence type="ECO:0000256" key="3">
    <source>
        <dbReference type="ARBA" id="ARBA00022729"/>
    </source>
</evidence>
<dbReference type="InterPro" id="IPR011990">
    <property type="entry name" value="TPR-like_helical_dom_sf"/>
</dbReference>
<keyword evidence="4" id="KW-0472">Membrane</keyword>
<feature type="domain" description="SusD-like N-terminal" evidence="7">
    <location>
        <begin position="24"/>
        <end position="224"/>
    </location>
</feature>
<comment type="caution">
    <text evidence="8">The sequence shown here is derived from an EMBL/GenBank/DDBJ whole genome shotgun (WGS) entry which is preliminary data.</text>
</comment>
<keyword evidence="3" id="KW-0732">Signal</keyword>
<dbReference type="RefSeq" id="WP_379664422.1">
    <property type="nucleotide sequence ID" value="NZ_JBHUDG010000051.1"/>
</dbReference>
<name>A0ABW4IH69_9SPHI</name>
<accession>A0ABW4IH69</accession>
<dbReference type="EMBL" id="JBHUDG010000051">
    <property type="protein sequence ID" value="MFD1632101.1"/>
    <property type="molecule type" value="Genomic_DNA"/>
</dbReference>
<dbReference type="PROSITE" id="PS51257">
    <property type="entry name" value="PROKAR_LIPOPROTEIN"/>
    <property type="match status" value="1"/>
</dbReference>
<dbReference type="SUPFAM" id="SSF48452">
    <property type="entry name" value="TPR-like"/>
    <property type="match status" value="1"/>
</dbReference>
<reference evidence="9" key="1">
    <citation type="journal article" date="2019" name="Int. J. Syst. Evol. Microbiol.">
        <title>The Global Catalogue of Microorganisms (GCM) 10K type strain sequencing project: providing services to taxonomists for standard genome sequencing and annotation.</title>
        <authorList>
            <consortium name="The Broad Institute Genomics Platform"/>
            <consortium name="The Broad Institute Genome Sequencing Center for Infectious Disease"/>
            <person name="Wu L."/>
            <person name="Ma J."/>
        </authorList>
    </citation>
    <scope>NUCLEOTIDE SEQUENCE [LARGE SCALE GENOMIC DNA]</scope>
    <source>
        <strain evidence="9">CCUG 53762</strain>
    </source>
</reference>
<evidence type="ECO:0000256" key="5">
    <source>
        <dbReference type="ARBA" id="ARBA00023237"/>
    </source>
</evidence>
<dbReference type="Gene3D" id="1.25.40.390">
    <property type="match status" value="1"/>
</dbReference>
<sequence>MKNILKKISVVGVLFLVTSCNDILDVNPSKYVMEKETYYATEAELNYALNGVYAALADGNLYGNNMLGRMGLEADEAYEDYSSDENTVGDYNVESTDAKVQNYWRSCYAGIDRANNLLANVDNVNIAISDSRRNDIRGQALFLRGYYFLMLVTRFQGVPLVLKPVKNATVSELQQERASGREVYTQILEDMEKAAAWVKTAKEVGVGGRVSKSAVWGMLARVNLYLAGYPYNEQERYKDAMIYAGRVINEGYHELNPSYQQVFINYAQDKYDIKESIFEVEFHSDGTGVYPTAGMVGRNNGIKNPVIDNVIGLSIGALRCTDYLHGLYDANDLRRDWNVAPFYYVEDPDNKGVAKLTNWGAADSKYQRHCGKFRREYEVVLPKLQSQTPQNFPLLRYSDVLLMYAEAYNEYYKGADNNALEYLNMVKRRGLGLNPKTANTATDFKDISYIGFQREVRNERPRELCFEMMRKNDVVRWKIFYDNMVTREAETPQTYTSSYYVRARRYFRSVDRKDEWWPIPSYEMGVNKKLVQNQGW</sequence>
<evidence type="ECO:0000256" key="1">
    <source>
        <dbReference type="ARBA" id="ARBA00004442"/>
    </source>
</evidence>
<proteinExistence type="inferred from homology"/>
<organism evidence="8 9">
    <name type="scientific">Pseudopedobacter beijingensis</name>
    <dbReference type="NCBI Taxonomy" id="1207056"/>
    <lineage>
        <taxon>Bacteria</taxon>
        <taxon>Pseudomonadati</taxon>
        <taxon>Bacteroidota</taxon>
        <taxon>Sphingobacteriia</taxon>
        <taxon>Sphingobacteriales</taxon>
        <taxon>Sphingobacteriaceae</taxon>
        <taxon>Pseudopedobacter</taxon>
    </lineage>
</organism>
<dbReference type="Pfam" id="PF14322">
    <property type="entry name" value="SusD-like_3"/>
    <property type="match status" value="1"/>
</dbReference>
<dbReference type="Proteomes" id="UP001597118">
    <property type="component" value="Unassembled WGS sequence"/>
</dbReference>
<evidence type="ECO:0000313" key="9">
    <source>
        <dbReference type="Proteomes" id="UP001597118"/>
    </source>
</evidence>
<comment type="similarity">
    <text evidence="2">Belongs to the SusD family.</text>
</comment>
<dbReference type="CDD" id="cd08977">
    <property type="entry name" value="SusD"/>
    <property type="match status" value="1"/>
</dbReference>